<sequence>MAQSGSSILNLLLADLLKKSNSPKEIVIELYSSFTLDTFVKQAYDHELLSNKEIGQTLRTRINQKMHFIYSLNPNVEIDLQKEGFQPLNLTSPTALKQFLKLLNPGDSVIIVAQGNLEESKVADLDADAFIELIQEDLELSKLVNLEIYSCMMGYATAFRLELTTRLAENCQFIVTYKAVLAANELGRVFIECSDGDDDEGEEAEDTDERQGDYFYSEEHIDRFRVIDKTKPLNLSSTNKTNASSNLK</sequence>
<dbReference type="Proteomes" id="UP001222087">
    <property type="component" value="Chromosome"/>
</dbReference>
<feature type="region of interest" description="Disordered" evidence="1">
    <location>
        <begin position="195"/>
        <end position="214"/>
    </location>
</feature>
<evidence type="ECO:0000313" key="3">
    <source>
        <dbReference type="Proteomes" id="UP001222087"/>
    </source>
</evidence>
<protein>
    <recommendedName>
        <fullName evidence="4">Dot/Icm T4SS effector</fullName>
    </recommendedName>
</protein>
<feature type="compositionally biased region" description="Acidic residues" evidence="1">
    <location>
        <begin position="195"/>
        <end position="208"/>
    </location>
</feature>
<dbReference type="EMBL" id="CP119078">
    <property type="protein sequence ID" value="WED42318.1"/>
    <property type="molecule type" value="Genomic_DNA"/>
</dbReference>
<organism evidence="2 3">
    <name type="scientific">Legionella cardiaca</name>
    <dbReference type="NCBI Taxonomy" id="1071983"/>
    <lineage>
        <taxon>Bacteria</taxon>
        <taxon>Pseudomonadati</taxon>
        <taxon>Pseudomonadota</taxon>
        <taxon>Gammaproteobacteria</taxon>
        <taxon>Legionellales</taxon>
        <taxon>Legionellaceae</taxon>
        <taxon>Legionella</taxon>
    </lineage>
</organism>
<dbReference type="RefSeq" id="WP_275088143.1">
    <property type="nucleotide sequence ID" value="NZ_CP119078.1"/>
</dbReference>
<accession>A0ABY8ANQ2</accession>
<reference evidence="2 3" key="1">
    <citation type="submission" date="2023-02" db="EMBL/GenBank/DDBJ databases">
        <title>Genome Sequence of L. cardiaca H63T.</title>
        <authorList>
            <person name="Lopez A.E."/>
            <person name="Cianciotto N.P."/>
        </authorList>
    </citation>
    <scope>NUCLEOTIDE SEQUENCE [LARGE SCALE GENOMIC DNA]</scope>
    <source>
        <strain evidence="2 3">H63</strain>
    </source>
</reference>
<evidence type="ECO:0000256" key="1">
    <source>
        <dbReference type="SAM" id="MobiDB-lite"/>
    </source>
</evidence>
<proteinExistence type="predicted"/>
<keyword evidence="3" id="KW-1185">Reference proteome</keyword>
<evidence type="ECO:0000313" key="2">
    <source>
        <dbReference type="EMBL" id="WED42318.1"/>
    </source>
</evidence>
<evidence type="ECO:0008006" key="4">
    <source>
        <dbReference type="Google" id="ProtNLM"/>
    </source>
</evidence>
<gene>
    <name evidence="2" type="ORF">PXX05_10315</name>
</gene>
<name>A0ABY8ANQ2_9GAMM</name>